<name>A0AAQ2T292_MORBO</name>
<reference evidence="2 3" key="1">
    <citation type="journal article" date="2022" name="BMC Microbiol.">
        <title>Whole genome sequencing of Moraxella bovis strains from North America reveals two genotypes with different genetic determinants.</title>
        <authorList>
            <person name="Wynn E.L."/>
            <person name="Hille M.M."/>
            <person name="Loy J.D."/>
            <person name="Schuller G."/>
            <person name="Kuhn K.L."/>
            <person name="Dickey A.M."/>
            <person name="Bono J.L."/>
            <person name="Clawson M.L."/>
        </authorList>
    </citation>
    <scope>NUCLEOTIDE SEQUENCE [LARGE SCALE GENOMIC DNA]</scope>
    <source>
        <strain evidence="1">SAM102599</strain>
        <strain evidence="2 3">SAM57978</strain>
    </source>
</reference>
<evidence type="ECO:0000313" key="1">
    <source>
        <dbReference type="EMBL" id="UZA03518.1"/>
    </source>
</evidence>
<dbReference type="EMBL" id="CP087830">
    <property type="protein sequence ID" value="UZA03518.1"/>
    <property type="molecule type" value="Genomic_DNA"/>
</dbReference>
<dbReference type="Gene3D" id="3.90.1690.10">
    <property type="entry name" value="phage-related protein like domain"/>
    <property type="match status" value="1"/>
</dbReference>
<dbReference type="GeneID" id="77189643"/>
<keyword evidence="4" id="KW-1185">Reference proteome</keyword>
<dbReference type="Proteomes" id="UP001163283">
    <property type="component" value="Chromosome"/>
</dbReference>
<proteinExistence type="predicted"/>
<dbReference type="EMBL" id="CP087781">
    <property type="protein sequence ID" value="UZA51354.1"/>
    <property type="molecule type" value="Genomic_DNA"/>
</dbReference>
<protein>
    <submittedName>
        <fullName evidence="2">Uncharacterized protein</fullName>
    </submittedName>
</protein>
<organism evidence="2 3">
    <name type="scientific">Moraxella bovis</name>
    <dbReference type="NCBI Taxonomy" id="476"/>
    <lineage>
        <taxon>Bacteria</taxon>
        <taxon>Pseudomonadati</taxon>
        <taxon>Pseudomonadota</taxon>
        <taxon>Gammaproteobacteria</taxon>
        <taxon>Moraxellales</taxon>
        <taxon>Moraxellaceae</taxon>
        <taxon>Moraxella</taxon>
    </lineage>
</organism>
<gene>
    <name evidence="1" type="ORF">LP092_01765</name>
    <name evidence="2" type="ORF">LP129_12840</name>
</gene>
<dbReference type="Proteomes" id="UP001163632">
    <property type="component" value="Chromosome"/>
</dbReference>
<sequence length="97" mass="10781">MSKIVVDQVLTNVVQGYQIPESVGHLLFPRVTVTKSGGKVVMFTDKDGRNPPSELTAGRIRIGYKFTPIFPMERITFEREVTGEFLLNLKSVNLGGL</sequence>
<dbReference type="RefSeq" id="WP_112742672.1">
    <property type="nucleotide sequence ID" value="NZ_CP030241.1"/>
</dbReference>
<evidence type="ECO:0000313" key="2">
    <source>
        <dbReference type="EMBL" id="UZA51354.1"/>
    </source>
</evidence>
<evidence type="ECO:0000313" key="4">
    <source>
        <dbReference type="Proteomes" id="UP001163632"/>
    </source>
</evidence>
<dbReference type="AlphaFoldDB" id="A0AAQ2T292"/>
<dbReference type="InterPro" id="IPR053738">
    <property type="entry name" value="Lambda_capsid_assembly"/>
</dbReference>
<dbReference type="KEGG" id="mboi:DQF64_12660"/>
<evidence type="ECO:0000313" key="3">
    <source>
        <dbReference type="Proteomes" id="UP001163283"/>
    </source>
</evidence>
<accession>A0AAQ2T292</accession>